<name>A0A176RX62_9GAMM</name>
<dbReference type="GO" id="GO:0006355">
    <property type="term" value="P:regulation of DNA-templated transcription"/>
    <property type="evidence" value="ECO:0007669"/>
    <property type="project" value="InterPro"/>
</dbReference>
<protein>
    <submittedName>
        <fullName evidence="1">Transcription regulator</fullName>
    </submittedName>
</protein>
<keyword evidence="2" id="KW-1185">Reference proteome</keyword>
<sequence>MMSEVLEKTTACWMNAENFLSVPKTEAEYDKAVALLNQLIDTVGEDETHILAGLMETLGVLIETYENKHYHMPEVSGREILIYLMEEHGLKSSRLSNEIGTENEVLEVLNGQRDLNTRQIHALSNRFHVPAEVFL</sequence>
<dbReference type="PANTHER" id="PTHR40455">
    <property type="entry name" value="ANTITOXIN HIGA"/>
    <property type="match status" value="1"/>
</dbReference>
<gene>
    <name evidence="1" type="ORF">THIOM_003920</name>
</gene>
<dbReference type="Proteomes" id="UP000076962">
    <property type="component" value="Unassembled WGS sequence"/>
</dbReference>
<accession>A0A176RX62</accession>
<dbReference type="EMBL" id="LUTY01002418">
    <property type="protein sequence ID" value="OAD20382.1"/>
    <property type="molecule type" value="Genomic_DNA"/>
</dbReference>
<dbReference type="InterPro" id="IPR039060">
    <property type="entry name" value="Antitox_HigA"/>
</dbReference>
<proteinExistence type="predicted"/>
<dbReference type="GO" id="GO:0001046">
    <property type="term" value="F:core promoter sequence-specific DNA binding"/>
    <property type="evidence" value="ECO:0007669"/>
    <property type="project" value="TreeGrafter"/>
</dbReference>
<reference evidence="1 2" key="1">
    <citation type="submission" date="2016-05" db="EMBL/GenBank/DDBJ databases">
        <title>Single-cell genome of chain-forming Candidatus Thiomargarita nelsonii and comparison to other large sulfur-oxidizing bacteria.</title>
        <authorList>
            <person name="Winkel M."/>
            <person name="Salman V."/>
            <person name="Woyke T."/>
            <person name="Schulz-Vogt H."/>
            <person name="Richter M."/>
            <person name="Flood B."/>
            <person name="Bailey J."/>
            <person name="Amann R."/>
            <person name="Mussmann M."/>
        </authorList>
    </citation>
    <scope>NUCLEOTIDE SEQUENCE [LARGE SCALE GENOMIC DNA]</scope>
    <source>
        <strain evidence="1 2">THI036</strain>
    </source>
</reference>
<comment type="caution">
    <text evidence="1">The sequence shown here is derived from an EMBL/GenBank/DDBJ whole genome shotgun (WGS) entry which is preliminary data.</text>
</comment>
<evidence type="ECO:0000313" key="1">
    <source>
        <dbReference type="EMBL" id="OAD20382.1"/>
    </source>
</evidence>
<organism evidence="1 2">
    <name type="scientific">Candidatus Thiomargarita nelsonii</name>
    <dbReference type="NCBI Taxonomy" id="1003181"/>
    <lineage>
        <taxon>Bacteria</taxon>
        <taxon>Pseudomonadati</taxon>
        <taxon>Pseudomonadota</taxon>
        <taxon>Gammaproteobacteria</taxon>
        <taxon>Thiotrichales</taxon>
        <taxon>Thiotrichaceae</taxon>
        <taxon>Thiomargarita</taxon>
    </lineage>
</organism>
<dbReference type="PANTHER" id="PTHR40455:SF1">
    <property type="entry name" value="ANTITOXIN HIGA"/>
    <property type="match status" value="1"/>
</dbReference>
<evidence type="ECO:0000313" key="2">
    <source>
        <dbReference type="Proteomes" id="UP000076962"/>
    </source>
</evidence>
<dbReference type="AlphaFoldDB" id="A0A176RX62"/>